<gene>
    <name evidence="5" type="ORF">DKW60_05780</name>
</gene>
<evidence type="ECO:0000259" key="4">
    <source>
        <dbReference type="PROSITE" id="PS50949"/>
    </source>
</evidence>
<accession>A0A317CLE0</accession>
<proteinExistence type="predicted"/>
<feature type="domain" description="HTH gntR-type" evidence="4">
    <location>
        <begin position="1"/>
        <end position="68"/>
    </location>
</feature>
<keyword evidence="1" id="KW-0805">Transcription regulation</keyword>
<dbReference type="SUPFAM" id="SSF46785">
    <property type="entry name" value="Winged helix' DNA-binding domain"/>
    <property type="match status" value="1"/>
</dbReference>
<dbReference type="SMART" id="SM00895">
    <property type="entry name" value="FCD"/>
    <property type="match status" value="1"/>
</dbReference>
<dbReference type="Proteomes" id="UP000245539">
    <property type="component" value="Unassembled WGS sequence"/>
</dbReference>
<dbReference type="Pfam" id="PF07729">
    <property type="entry name" value="FCD"/>
    <property type="match status" value="1"/>
</dbReference>
<dbReference type="RefSeq" id="WP_109836727.1">
    <property type="nucleotide sequence ID" value="NZ_QGKM01000011.1"/>
</dbReference>
<dbReference type="GO" id="GO:0003700">
    <property type="term" value="F:DNA-binding transcription factor activity"/>
    <property type="evidence" value="ECO:0007669"/>
    <property type="project" value="InterPro"/>
</dbReference>
<dbReference type="PANTHER" id="PTHR43537">
    <property type="entry name" value="TRANSCRIPTIONAL REGULATOR, GNTR FAMILY"/>
    <property type="match status" value="1"/>
</dbReference>
<dbReference type="GO" id="GO:0003677">
    <property type="term" value="F:DNA binding"/>
    <property type="evidence" value="ECO:0007669"/>
    <property type="project" value="UniProtKB-KW"/>
</dbReference>
<reference evidence="5 6" key="1">
    <citation type="submission" date="2018-05" db="EMBL/GenBank/DDBJ databases">
        <title>Leucothrix arctica sp. nov., isolated from Arctic seawater.</title>
        <authorList>
            <person name="Choi A."/>
            <person name="Baek K."/>
        </authorList>
    </citation>
    <scope>NUCLEOTIDE SEQUENCE [LARGE SCALE GENOMIC DNA]</scope>
    <source>
        <strain evidence="5 6">JCM 18388</strain>
    </source>
</reference>
<dbReference type="InterPro" id="IPR000524">
    <property type="entry name" value="Tscrpt_reg_HTH_GntR"/>
</dbReference>
<dbReference type="EMBL" id="QGKM01000011">
    <property type="protein sequence ID" value="PWQ99395.1"/>
    <property type="molecule type" value="Genomic_DNA"/>
</dbReference>
<dbReference type="AlphaFoldDB" id="A0A317CLE0"/>
<keyword evidence="6" id="KW-1185">Reference proteome</keyword>
<comment type="caution">
    <text evidence="5">The sequence shown here is derived from an EMBL/GenBank/DDBJ whole genome shotgun (WGS) entry which is preliminary data.</text>
</comment>
<dbReference type="PROSITE" id="PS50949">
    <property type="entry name" value="HTH_GNTR"/>
    <property type="match status" value="1"/>
</dbReference>
<evidence type="ECO:0000313" key="6">
    <source>
        <dbReference type="Proteomes" id="UP000245539"/>
    </source>
</evidence>
<dbReference type="InterPro" id="IPR036388">
    <property type="entry name" value="WH-like_DNA-bd_sf"/>
</dbReference>
<dbReference type="InterPro" id="IPR036390">
    <property type="entry name" value="WH_DNA-bd_sf"/>
</dbReference>
<evidence type="ECO:0000256" key="1">
    <source>
        <dbReference type="ARBA" id="ARBA00023015"/>
    </source>
</evidence>
<dbReference type="InterPro" id="IPR008920">
    <property type="entry name" value="TF_FadR/GntR_C"/>
</dbReference>
<dbReference type="Gene3D" id="1.20.120.530">
    <property type="entry name" value="GntR ligand-binding domain-like"/>
    <property type="match status" value="1"/>
</dbReference>
<evidence type="ECO:0000256" key="3">
    <source>
        <dbReference type="ARBA" id="ARBA00023163"/>
    </source>
</evidence>
<dbReference type="Gene3D" id="1.10.10.10">
    <property type="entry name" value="Winged helix-like DNA-binding domain superfamily/Winged helix DNA-binding domain"/>
    <property type="match status" value="1"/>
</dbReference>
<organism evidence="5 6">
    <name type="scientific">Leucothrix pacifica</name>
    <dbReference type="NCBI Taxonomy" id="1247513"/>
    <lineage>
        <taxon>Bacteria</taxon>
        <taxon>Pseudomonadati</taxon>
        <taxon>Pseudomonadota</taxon>
        <taxon>Gammaproteobacteria</taxon>
        <taxon>Thiotrichales</taxon>
        <taxon>Thiotrichaceae</taxon>
        <taxon>Leucothrix</taxon>
    </lineage>
</organism>
<keyword evidence="2" id="KW-0238">DNA-binding</keyword>
<protein>
    <submittedName>
        <fullName evidence="5">GntR family transcriptional regulator</fullName>
    </submittedName>
</protein>
<dbReference type="PANTHER" id="PTHR43537:SF24">
    <property type="entry name" value="GLUCONATE OPERON TRANSCRIPTIONAL REPRESSOR"/>
    <property type="match status" value="1"/>
</dbReference>
<sequence length="221" mass="25563">MTRGKSTYEHLRDRLISGEFYPGQRMKYEDLRADYGISISSVRETLFRLSAVGLVDFLEQRGFRVPHETEALRHDLAQSRILLETEGACLSIRYGGVGWEARLNAAHHELKHIESRVSSASGNSQDLVPLWSAAELKFHRTLIEECRSEVLKQLHLQVYYRFRQQLISHDKNFGFITTNVEQHQGILEAALLHDEALTRERIHQHLSRHLIQLPPQTDSNE</sequence>
<name>A0A317CLE0_9GAMM</name>
<dbReference type="SMART" id="SM00345">
    <property type="entry name" value="HTH_GNTR"/>
    <property type="match status" value="1"/>
</dbReference>
<evidence type="ECO:0000256" key="2">
    <source>
        <dbReference type="ARBA" id="ARBA00023125"/>
    </source>
</evidence>
<keyword evidence="3" id="KW-0804">Transcription</keyword>
<dbReference type="InterPro" id="IPR011711">
    <property type="entry name" value="GntR_C"/>
</dbReference>
<dbReference type="Pfam" id="PF00392">
    <property type="entry name" value="GntR"/>
    <property type="match status" value="1"/>
</dbReference>
<evidence type="ECO:0000313" key="5">
    <source>
        <dbReference type="EMBL" id="PWQ99395.1"/>
    </source>
</evidence>
<dbReference type="SUPFAM" id="SSF48008">
    <property type="entry name" value="GntR ligand-binding domain-like"/>
    <property type="match status" value="1"/>
</dbReference>
<dbReference type="OrthoDB" id="9799812at2"/>